<dbReference type="InterPro" id="IPR000326">
    <property type="entry name" value="PAP2/HPO"/>
</dbReference>
<keyword evidence="1" id="KW-0472">Membrane</keyword>
<evidence type="ECO:0000313" key="4">
    <source>
        <dbReference type="Proteomes" id="UP000318307"/>
    </source>
</evidence>
<dbReference type="SUPFAM" id="SSF48317">
    <property type="entry name" value="Acid phosphatase/Vanadium-dependent haloperoxidase"/>
    <property type="match status" value="1"/>
</dbReference>
<dbReference type="Proteomes" id="UP000318307">
    <property type="component" value="Unassembled WGS sequence"/>
</dbReference>
<feature type="transmembrane region" description="Helical" evidence="1">
    <location>
        <begin position="214"/>
        <end position="233"/>
    </location>
</feature>
<organism evidence="3 4">
    <name type="scientific">Desulfobotulus alkaliphilus</name>
    <dbReference type="NCBI Taxonomy" id="622671"/>
    <lineage>
        <taxon>Bacteria</taxon>
        <taxon>Pseudomonadati</taxon>
        <taxon>Thermodesulfobacteriota</taxon>
        <taxon>Desulfobacteria</taxon>
        <taxon>Desulfobacterales</taxon>
        <taxon>Desulfobacteraceae</taxon>
        <taxon>Desulfobotulus</taxon>
    </lineage>
</organism>
<evidence type="ECO:0000313" key="3">
    <source>
        <dbReference type="EMBL" id="TWI68166.1"/>
    </source>
</evidence>
<dbReference type="PANTHER" id="PTHR14969">
    <property type="entry name" value="SPHINGOSINE-1-PHOSPHATE PHOSPHOHYDROLASE"/>
    <property type="match status" value="1"/>
</dbReference>
<evidence type="ECO:0000256" key="1">
    <source>
        <dbReference type="SAM" id="Phobius"/>
    </source>
</evidence>
<comment type="caution">
    <text evidence="3">The sequence shown here is derived from an EMBL/GenBank/DDBJ whole genome shotgun (WGS) entry which is preliminary data.</text>
</comment>
<proteinExistence type="predicted"/>
<dbReference type="Gene3D" id="1.20.144.10">
    <property type="entry name" value="Phosphatidic acid phosphatase type 2/haloperoxidase"/>
    <property type="match status" value="1"/>
</dbReference>
<name>A0A562RII9_9BACT</name>
<evidence type="ECO:0000259" key="2">
    <source>
        <dbReference type="Pfam" id="PF01569"/>
    </source>
</evidence>
<feature type="transmembrane region" description="Helical" evidence="1">
    <location>
        <begin position="21"/>
        <end position="39"/>
    </location>
</feature>
<reference evidence="3 4" key="1">
    <citation type="submission" date="2019-07" db="EMBL/GenBank/DDBJ databases">
        <title>Genome sequencing of 100 strains of the haloalkaliphilic chemolithoautotrophic sulfur-oxidizing bacterium Thioalkalivibrio.</title>
        <authorList>
            <person name="Muyzer G."/>
        </authorList>
    </citation>
    <scope>NUCLEOTIDE SEQUENCE [LARGE SCALE GENOMIC DNA]</scope>
    <source>
        <strain evidence="3 4">ASO4-4</strain>
    </source>
</reference>
<sequence>MDKGHGQWGLKWFFFRKLLGFSPFFIFFFFTAALFFLVWSEADIWFSALFWNPETDFFLRSHFFARFIFISVEWLCYGLGGFLLIWAFAFWLFPPVRRLGGGRFLLFALLLLVLGPGLVVNFIFKDHWGRARPVQIESFGGKALFTPAFVMAGECQRNCSFASGHASAAAWLLCLALFARIRKYKKQMIAAGWLYFVLVGMGRIVQGGHFLSDVIFALLFVYMVAVFLERAFWPKASSP</sequence>
<dbReference type="Pfam" id="PF01569">
    <property type="entry name" value="PAP2"/>
    <property type="match status" value="1"/>
</dbReference>
<keyword evidence="1" id="KW-1133">Transmembrane helix</keyword>
<protein>
    <submittedName>
        <fullName evidence="3">Lipid A 4'-phosphatase</fullName>
    </submittedName>
</protein>
<keyword evidence="1" id="KW-0812">Transmembrane</keyword>
<dbReference type="EMBL" id="VLLC01000023">
    <property type="protein sequence ID" value="TWI68166.1"/>
    <property type="molecule type" value="Genomic_DNA"/>
</dbReference>
<feature type="transmembrane region" description="Helical" evidence="1">
    <location>
        <begin position="104"/>
        <end position="124"/>
    </location>
</feature>
<feature type="transmembrane region" description="Helical" evidence="1">
    <location>
        <begin position="63"/>
        <end position="92"/>
    </location>
</feature>
<feature type="transmembrane region" description="Helical" evidence="1">
    <location>
        <begin position="188"/>
        <end position="208"/>
    </location>
</feature>
<feature type="domain" description="Phosphatidic acid phosphatase type 2/haloperoxidase" evidence="2">
    <location>
        <begin position="109"/>
        <end position="232"/>
    </location>
</feature>
<accession>A0A562RII9</accession>
<dbReference type="AlphaFoldDB" id="A0A562RII9"/>
<gene>
    <name evidence="3" type="ORF">LZ24_02648</name>
</gene>
<dbReference type="PANTHER" id="PTHR14969:SF13">
    <property type="entry name" value="AT30094P"/>
    <property type="match status" value="1"/>
</dbReference>
<dbReference type="InterPro" id="IPR036938">
    <property type="entry name" value="PAP2/HPO_sf"/>
</dbReference>
<keyword evidence="4" id="KW-1185">Reference proteome</keyword>
<dbReference type="RefSeq" id="WP_186443135.1">
    <property type="nucleotide sequence ID" value="NZ_VLLC01000023.1"/>
</dbReference>